<evidence type="ECO:0000313" key="1">
    <source>
        <dbReference type="EMBL" id="ACG24065.1"/>
    </source>
</evidence>
<protein>
    <submittedName>
        <fullName evidence="1">Uncharacterized protein</fullName>
    </submittedName>
</protein>
<accession>B6SGT2</accession>
<name>B6SGT2_MAIZE</name>
<dbReference type="EMBL" id="EU951947">
    <property type="protein sequence ID" value="ACG24065.1"/>
    <property type="molecule type" value="mRNA"/>
</dbReference>
<organism evidence="1">
    <name type="scientific">Zea mays</name>
    <name type="common">Maize</name>
    <dbReference type="NCBI Taxonomy" id="4577"/>
    <lineage>
        <taxon>Eukaryota</taxon>
        <taxon>Viridiplantae</taxon>
        <taxon>Streptophyta</taxon>
        <taxon>Embryophyta</taxon>
        <taxon>Tracheophyta</taxon>
        <taxon>Spermatophyta</taxon>
        <taxon>Magnoliopsida</taxon>
        <taxon>Liliopsida</taxon>
        <taxon>Poales</taxon>
        <taxon>Poaceae</taxon>
        <taxon>PACMAD clade</taxon>
        <taxon>Panicoideae</taxon>
        <taxon>Andropogonodae</taxon>
        <taxon>Andropogoneae</taxon>
        <taxon>Tripsacinae</taxon>
        <taxon>Zea</taxon>
    </lineage>
</organism>
<proteinExistence type="evidence at transcript level"/>
<reference evidence="1" key="1">
    <citation type="journal article" date="2009" name="Plant Mol. Biol.">
        <title>Insights into corn genes derived from large-scale cDNA sequencing.</title>
        <authorList>
            <person name="Alexandrov N.N."/>
            <person name="Brover V.V."/>
            <person name="Freidin S."/>
            <person name="Troukhan M.E."/>
            <person name="Tatarinova T.V."/>
            <person name="Zhang H."/>
            <person name="Swaller T.J."/>
            <person name="Lu Y.P."/>
            <person name="Bouck J."/>
            <person name="Flavell R.B."/>
            <person name="Feldmann K.A."/>
        </authorList>
    </citation>
    <scope>NUCLEOTIDE SEQUENCE</scope>
</reference>
<sequence length="29" mass="3192">MLRHQPPNCRALLATVPPVAEVRILVIPS</sequence>
<dbReference type="AlphaFoldDB" id="B6SGT2"/>